<protein>
    <submittedName>
        <fullName evidence="2">Uncharacterized protein</fullName>
    </submittedName>
</protein>
<sequence>MKGKRIQRYFLVLTFAFIIPFSTASAGAGEWDLLGGDRFSDESDIWLSGGGAFKICLSSDSQPGYYRLYEEDPFNRDDVVYSNGVKGLYFKTAGSNDFDSNGCHVFKDIGKYVDGDQAEFYLKKYSGGESFVWFYD</sequence>
<dbReference type="Proteomes" id="UP000199017">
    <property type="component" value="Unassembled WGS sequence"/>
</dbReference>
<evidence type="ECO:0000256" key="1">
    <source>
        <dbReference type="SAM" id="SignalP"/>
    </source>
</evidence>
<feature type="chain" id="PRO_5011523705" evidence="1">
    <location>
        <begin position="27"/>
        <end position="136"/>
    </location>
</feature>
<organism evidence="2 3">
    <name type="scientific">Alteribacillus bidgolensis</name>
    <dbReference type="NCBI Taxonomy" id="930129"/>
    <lineage>
        <taxon>Bacteria</taxon>
        <taxon>Bacillati</taxon>
        <taxon>Bacillota</taxon>
        <taxon>Bacilli</taxon>
        <taxon>Bacillales</taxon>
        <taxon>Bacillaceae</taxon>
        <taxon>Alteribacillus</taxon>
    </lineage>
</organism>
<dbReference type="EMBL" id="FNDU01000026">
    <property type="protein sequence ID" value="SDJ14751.1"/>
    <property type="molecule type" value="Genomic_DNA"/>
</dbReference>
<gene>
    <name evidence="2" type="ORF">SAMN05216352_12624</name>
</gene>
<proteinExistence type="predicted"/>
<keyword evidence="3" id="KW-1185">Reference proteome</keyword>
<keyword evidence="1" id="KW-0732">Signal</keyword>
<evidence type="ECO:0000313" key="2">
    <source>
        <dbReference type="EMBL" id="SDJ14751.1"/>
    </source>
</evidence>
<dbReference type="AlphaFoldDB" id="A0A1G8RCU6"/>
<reference evidence="2 3" key="1">
    <citation type="submission" date="2016-10" db="EMBL/GenBank/DDBJ databases">
        <authorList>
            <person name="de Groot N.N."/>
        </authorList>
    </citation>
    <scope>NUCLEOTIDE SEQUENCE [LARGE SCALE GENOMIC DNA]</scope>
    <source>
        <strain evidence="3">P4B,CCM 7963,CECT 7998,DSM 25260,IBRC-M 10614,KCTC 13821</strain>
    </source>
</reference>
<evidence type="ECO:0000313" key="3">
    <source>
        <dbReference type="Proteomes" id="UP000199017"/>
    </source>
</evidence>
<name>A0A1G8RCU6_9BACI</name>
<accession>A0A1G8RCU6</accession>
<feature type="signal peptide" evidence="1">
    <location>
        <begin position="1"/>
        <end position="26"/>
    </location>
</feature>